<comment type="similarity">
    <text evidence="1">Belongs to the ROK (NagC/XylR) family.</text>
</comment>
<comment type="caution">
    <text evidence="2">The sequence shown here is derived from an EMBL/GenBank/DDBJ whole genome shotgun (WGS) entry which is preliminary data.</text>
</comment>
<evidence type="ECO:0000256" key="1">
    <source>
        <dbReference type="ARBA" id="ARBA00006479"/>
    </source>
</evidence>
<evidence type="ECO:0000313" key="2">
    <source>
        <dbReference type="EMBL" id="HJF33785.1"/>
    </source>
</evidence>
<dbReference type="PANTHER" id="PTHR18964:SF149">
    <property type="entry name" value="BIFUNCTIONAL UDP-N-ACETYLGLUCOSAMINE 2-EPIMERASE_N-ACETYLMANNOSAMINE KINASE"/>
    <property type="match status" value="1"/>
</dbReference>
<proteinExistence type="inferred from homology"/>
<reference evidence="2" key="1">
    <citation type="journal article" date="2021" name="PeerJ">
        <title>Extensive microbial diversity within the chicken gut microbiome revealed by metagenomics and culture.</title>
        <authorList>
            <person name="Gilroy R."/>
            <person name="Ravi A."/>
            <person name="Getino M."/>
            <person name="Pursley I."/>
            <person name="Horton D.L."/>
            <person name="Alikhan N.F."/>
            <person name="Baker D."/>
            <person name="Gharbi K."/>
            <person name="Hall N."/>
            <person name="Watson M."/>
            <person name="Adriaenssens E.M."/>
            <person name="Foster-Nyarko E."/>
            <person name="Jarju S."/>
            <person name="Secka A."/>
            <person name="Antonio M."/>
            <person name="Oren A."/>
            <person name="Chaudhuri R.R."/>
            <person name="La Ragione R."/>
            <person name="Hildebrand F."/>
            <person name="Pallen M.J."/>
        </authorList>
    </citation>
    <scope>NUCLEOTIDE SEQUENCE</scope>
    <source>
        <strain evidence="2">CHK171-7178</strain>
    </source>
</reference>
<dbReference type="Proteomes" id="UP000698173">
    <property type="component" value="Unassembled WGS sequence"/>
</dbReference>
<protein>
    <submittedName>
        <fullName evidence="2">ROK family protein</fullName>
    </submittedName>
</protein>
<name>A0A921G1K7_SPOPS</name>
<accession>A0A921G1K7</accession>
<organism evidence="2 3">
    <name type="scientific">Sporosarcina psychrophila</name>
    <name type="common">Bacillus psychrophilus</name>
    <dbReference type="NCBI Taxonomy" id="1476"/>
    <lineage>
        <taxon>Bacteria</taxon>
        <taxon>Bacillati</taxon>
        <taxon>Bacillota</taxon>
        <taxon>Bacilli</taxon>
        <taxon>Bacillales</taxon>
        <taxon>Caryophanaceae</taxon>
        <taxon>Sporosarcina</taxon>
    </lineage>
</organism>
<dbReference type="InterPro" id="IPR043129">
    <property type="entry name" value="ATPase_NBD"/>
</dbReference>
<gene>
    <name evidence="2" type="ORF">K8V56_18620</name>
</gene>
<reference evidence="2" key="2">
    <citation type="submission" date="2021-09" db="EMBL/GenBank/DDBJ databases">
        <authorList>
            <person name="Gilroy R."/>
        </authorList>
    </citation>
    <scope>NUCLEOTIDE SEQUENCE</scope>
    <source>
        <strain evidence="2">CHK171-7178</strain>
    </source>
</reference>
<dbReference type="Gene3D" id="3.30.420.40">
    <property type="match status" value="2"/>
</dbReference>
<dbReference type="PANTHER" id="PTHR18964">
    <property type="entry name" value="ROK (REPRESSOR, ORF, KINASE) FAMILY"/>
    <property type="match status" value="1"/>
</dbReference>
<dbReference type="AlphaFoldDB" id="A0A921G1K7"/>
<dbReference type="Pfam" id="PF00480">
    <property type="entry name" value="ROK"/>
    <property type="match status" value="1"/>
</dbReference>
<dbReference type="InterPro" id="IPR000600">
    <property type="entry name" value="ROK"/>
</dbReference>
<sequence length="300" mass="32985">MTYALGVDIGGTKIATVIIDQYGEIYKRSEVASDPSDKEKMFQQVIKSIEMVLKGSKVQLNDIKGMGVGVPGKIDRENGIAIFQNNLPWRDFPIVSRLQDYFSFTNIVIDNDVYMATYAEWKVSNTNKQDTFVYLTISTGISCAIIHQGSFIRGNGFAGELGLFPVLAGQSLNGFENLEKSASGPAIKKLAEKRLNTPNLTTSEFFLKYEDNDKEAKVLMNEVVGSLAHGIYSIICLLDPHSIVLGGGVINKNPFLLDLIKESLKQYLIPEQQNSLERLYISKLKSDSGIVGAGLKGLSS</sequence>
<dbReference type="EMBL" id="DYWT01000278">
    <property type="protein sequence ID" value="HJF33785.1"/>
    <property type="molecule type" value="Genomic_DNA"/>
</dbReference>
<evidence type="ECO:0000313" key="3">
    <source>
        <dbReference type="Proteomes" id="UP000698173"/>
    </source>
</evidence>
<dbReference type="SUPFAM" id="SSF53067">
    <property type="entry name" value="Actin-like ATPase domain"/>
    <property type="match status" value="1"/>
</dbReference>